<accession>A0ABV3N5K7</accession>
<keyword evidence="1" id="KW-0732">Signal</keyword>
<name>A0ABV3N5K7_9GAMM</name>
<evidence type="ECO:0000313" key="2">
    <source>
        <dbReference type="EMBL" id="MEW5291017.1"/>
    </source>
</evidence>
<protein>
    <submittedName>
        <fullName evidence="2">DUF2531 domain-containing protein</fullName>
    </submittedName>
</protein>
<reference evidence="2 3" key="1">
    <citation type="submission" date="2024-07" db="EMBL/GenBank/DDBJ databases">
        <authorList>
            <person name="Dulla G.F.J."/>
            <person name="Delorm J.G."/>
        </authorList>
    </citation>
    <scope>NUCLEOTIDE SEQUENCE [LARGE SCALE GENOMIC DNA]</scope>
    <source>
        <strain evidence="2 3">JGD 233</strain>
    </source>
</reference>
<evidence type="ECO:0000256" key="1">
    <source>
        <dbReference type="SAM" id="SignalP"/>
    </source>
</evidence>
<feature type="signal peptide" evidence="1">
    <location>
        <begin position="1"/>
        <end position="24"/>
    </location>
</feature>
<gene>
    <name evidence="2" type="ORF">ABW286_17830</name>
</gene>
<feature type="chain" id="PRO_5046318588" evidence="1">
    <location>
        <begin position="25"/>
        <end position="144"/>
    </location>
</feature>
<dbReference type="RefSeq" id="WP_367168275.1">
    <property type="nucleotide sequence ID" value="NZ_JBFKZN010000010.1"/>
</dbReference>
<dbReference type="EMBL" id="JBFKZN010000010">
    <property type="protein sequence ID" value="MEW5291017.1"/>
    <property type="molecule type" value="Genomic_DNA"/>
</dbReference>
<organism evidence="2 3">
    <name type="scientific">Erwinia papayae</name>
    <dbReference type="NCBI Taxonomy" id="206499"/>
    <lineage>
        <taxon>Bacteria</taxon>
        <taxon>Pseudomonadati</taxon>
        <taxon>Pseudomonadota</taxon>
        <taxon>Gammaproteobacteria</taxon>
        <taxon>Enterobacterales</taxon>
        <taxon>Erwiniaceae</taxon>
        <taxon>Erwinia</taxon>
    </lineage>
</organism>
<dbReference type="Proteomes" id="UP001554567">
    <property type="component" value="Unassembled WGS sequence"/>
</dbReference>
<sequence length="144" mass="16032">MMIFNRWRYNLLLFSLLFSPAGQSERDPFQPPQEADCLNVQPAPPPWQLRGIVGQPDDYRAWLVSPEGRGKLWARQQSPGNQWQLSQVDARGLTLASMQGCKVVLKMTLKGDIYARDNGNSAAVTDDGALSAARQPHRVVSGVR</sequence>
<keyword evidence="3" id="KW-1185">Reference proteome</keyword>
<evidence type="ECO:0000313" key="3">
    <source>
        <dbReference type="Proteomes" id="UP001554567"/>
    </source>
</evidence>
<comment type="caution">
    <text evidence="2">The sequence shown here is derived from an EMBL/GenBank/DDBJ whole genome shotgun (WGS) entry which is preliminary data.</text>
</comment>
<proteinExistence type="predicted"/>